<dbReference type="PRINTS" id="PR00237">
    <property type="entry name" value="GPCRRHODOPSN"/>
</dbReference>
<feature type="transmembrane region" description="Helical" evidence="11">
    <location>
        <begin position="250"/>
        <end position="269"/>
    </location>
</feature>
<comment type="subcellular location">
    <subcellularLocation>
        <location evidence="1">Cell membrane</location>
        <topology evidence="1">Multi-pass membrane protein</topology>
    </subcellularLocation>
</comment>
<dbReference type="CDD" id="cd00637">
    <property type="entry name" value="7tm_classA_rhodopsin-like"/>
    <property type="match status" value="1"/>
</dbReference>
<keyword evidence="3 11" id="KW-0812">Transmembrane</keyword>
<feature type="transmembrane region" description="Helical" evidence="11">
    <location>
        <begin position="20"/>
        <end position="39"/>
    </location>
</feature>
<evidence type="ECO:0000256" key="3">
    <source>
        <dbReference type="ARBA" id="ARBA00022692"/>
    </source>
</evidence>
<keyword evidence="2" id="KW-1003">Cell membrane</keyword>
<evidence type="ECO:0000256" key="11">
    <source>
        <dbReference type="SAM" id="Phobius"/>
    </source>
</evidence>
<evidence type="ECO:0000259" key="12">
    <source>
        <dbReference type="PROSITE" id="PS50262"/>
    </source>
</evidence>
<evidence type="ECO:0000256" key="9">
    <source>
        <dbReference type="ARBA" id="ARBA00023224"/>
    </source>
</evidence>
<dbReference type="PROSITE" id="PS50262">
    <property type="entry name" value="G_PROTEIN_RECEP_F1_2"/>
    <property type="match status" value="1"/>
</dbReference>
<evidence type="ECO:0000256" key="5">
    <source>
        <dbReference type="ARBA" id="ARBA00023040"/>
    </source>
</evidence>
<dbReference type="EMBL" id="CAJPWZ010001405">
    <property type="protein sequence ID" value="CAG2214283.1"/>
    <property type="molecule type" value="Genomic_DNA"/>
</dbReference>
<dbReference type="Proteomes" id="UP000683360">
    <property type="component" value="Unassembled WGS sequence"/>
</dbReference>
<keyword evidence="6 11" id="KW-0472">Membrane</keyword>
<dbReference type="GO" id="GO:0005886">
    <property type="term" value="C:plasma membrane"/>
    <property type="evidence" value="ECO:0007669"/>
    <property type="project" value="UniProtKB-SubCell"/>
</dbReference>
<feature type="transmembrane region" description="Helical" evidence="11">
    <location>
        <begin position="128"/>
        <end position="150"/>
    </location>
</feature>
<dbReference type="Pfam" id="PF00001">
    <property type="entry name" value="7tm_1"/>
    <property type="match status" value="1"/>
</dbReference>
<proteinExistence type="predicted"/>
<feature type="region of interest" description="Disordered" evidence="10">
    <location>
        <begin position="338"/>
        <end position="357"/>
    </location>
</feature>
<feature type="transmembrane region" description="Helical" evidence="11">
    <location>
        <begin position="51"/>
        <end position="69"/>
    </location>
</feature>
<organism evidence="13 14">
    <name type="scientific">Mytilus edulis</name>
    <name type="common">Blue mussel</name>
    <dbReference type="NCBI Taxonomy" id="6550"/>
    <lineage>
        <taxon>Eukaryota</taxon>
        <taxon>Metazoa</taxon>
        <taxon>Spiralia</taxon>
        <taxon>Lophotrochozoa</taxon>
        <taxon>Mollusca</taxon>
        <taxon>Bivalvia</taxon>
        <taxon>Autobranchia</taxon>
        <taxon>Pteriomorphia</taxon>
        <taxon>Mytilida</taxon>
        <taxon>Mytiloidea</taxon>
        <taxon>Mytilidae</taxon>
        <taxon>Mytilinae</taxon>
        <taxon>Mytilus</taxon>
    </lineage>
</organism>
<dbReference type="SUPFAM" id="SSF81321">
    <property type="entry name" value="Family A G protein-coupled receptor-like"/>
    <property type="match status" value="1"/>
</dbReference>
<feature type="transmembrane region" description="Helical" evidence="11">
    <location>
        <begin position="170"/>
        <end position="193"/>
    </location>
</feature>
<name>A0A8S3RZQ7_MYTED</name>
<dbReference type="PANTHER" id="PTHR24246:SF27">
    <property type="entry name" value="ADENOSINE RECEPTOR, ISOFORM A"/>
    <property type="match status" value="1"/>
</dbReference>
<dbReference type="InterPro" id="IPR000276">
    <property type="entry name" value="GPCR_Rhodpsn"/>
</dbReference>
<evidence type="ECO:0000313" key="13">
    <source>
        <dbReference type="EMBL" id="CAG2214283.1"/>
    </source>
</evidence>
<protein>
    <recommendedName>
        <fullName evidence="12">G-protein coupled receptors family 1 profile domain-containing protein</fullName>
    </recommendedName>
</protein>
<keyword evidence="14" id="KW-1185">Reference proteome</keyword>
<keyword evidence="7" id="KW-0675">Receptor</keyword>
<evidence type="ECO:0000256" key="1">
    <source>
        <dbReference type="ARBA" id="ARBA00004651"/>
    </source>
</evidence>
<evidence type="ECO:0000256" key="4">
    <source>
        <dbReference type="ARBA" id="ARBA00022989"/>
    </source>
</evidence>
<keyword evidence="4 11" id="KW-1133">Transmembrane helix</keyword>
<evidence type="ECO:0000256" key="2">
    <source>
        <dbReference type="ARBA" id="ARBA00022475"/>
    </source>
</evidence>
<keyword evidence="5" id="KW-0297">G-protein coupled receptor</keyword>
<feature type="compositionally biased region" description="Basic and acidic residues" evidence="10">
    <location>
        <begin position="339"/>
        <end position="357"/>
    </location>
</feature>
<feature type="transmembrane region" description="Helical" evidence="11">
    <location>
        <begin position="89"/>
        <end position="108"/>
    </location>
</feature>
<evidence type="ECO:0000256" key="8">
    <source>
        <dbReference type="ARBA" id="ARBA00023180"/>
    </source>
</evidence>
<keyword evidence="9" id="KW-0807">Transducer</keyword>
<sequence>MMNLTDDVATEMKIGGKIHGFTISAVIVLLNLPAAALSLVPQFRGKIRKSLYIVSLGITDVLVGVSSFVMTDLYENVRVESYVTCRLKFVLFNTAFIASMVHILAISLQRLYIMHKMSISVDIGSKQWHIIIASWIFSLVSNGMVLIWSKREDVDTVCRYYTGNDEQKDSLYSGIVLISIIVANLATIVTILVKIGIYARSYPNSTISKSSIRMIVTLLIITFMYIVCVVPLACVQLYCYSYPSFRSNRPYALSFAMLNSICNPIVYIIRLKEYRSVLVECLKFIGGKMCGGCGSKIHVDNPRNTQNGVENQDNPPEGRNTEKNPNLSVTEEAFTSIYKGEDSSEHSNTKQSEVKTENDQNVCNTRFIYVVEVDPRNSVM</sequence>
<comment type="caution">
    <text evidence="13">The sequence shown here is derived from an EMBL/GenBank/DDBJ whole genome shotgun (WGS) entry which is preliminary data.</text>
</comment>
<dbReference type="AlphaFoldDB" id="A0A8S3RZQ7"/>
<evidence type="ECO:0000313" key="14">
    <source>
        <dbReference type="Proteomes" id="UP000683360"/>
    </source>
</evidence>
<keyword evidence="8" id="KW-0325">Glycoprotein</keyword>
<feature type="transmembrane region" description="Helical" evidence="11">
    <location>
        <begin position="214"/>
        <end position="238"/>
    </location>
</feature>
<feature type="domain" description="G-protein coupled receptors family 1 profile" evidence="12">
    <location>
        <begin position="23"/>
        <end position="267"/>
    </location>
</feature>
<evidence type="ECO:0000256" key="7">
    <source>
        <dbReference type="ARBA" id="ARBA00023170"/>
    </source>
</evidence>
<feature type="region of interest" description="Disordered" evidence="10">
    <location>
        <begin position="301"/>
        <end position="326"/>
    </location>
</feature>
<reference evidence="13" key="1">
    <citation type="submission" date="2021-03" db="EMBL/GenBank/DDBJ databases">
        <authorList>
            <person name="Bekaert M."/>
        </authorList>
    </citation>
    <scope>NUCLEOTIDE SEQUENCE</scope>
</reference>
<dbReference type="PANTHER" id="PTHR24246">
    <property type="entry name" value="OLFACTORY RECEPTOR AND ADENOSINE RECEPTOR"/>
    <property type="match status" value="1"/>
</dbReference>
<dbReference type="GO" id="GO:0004930">
    <property type="term" value="F:G protein-coupled receptor activity"/>
    <property type="evidence" value="ECO:0007669"/>
    <property type="project" value="UniProtKB-KW"/>
</dbReference>
<evidence type="ECO:0000256" key="6">
    <source>
        <dbReference type="ARBA" id="ARBA00023136"/>
    </source>
</evidence>
<evidence type="ECO:0000256" key="10">
    <source>
        <dbReference type="SAM" id="MobiDB-lite"/>
    </source>
</evidence>
<dbReference type="Gene3D" id="1.20.1070.10">
    <property type="entry name" value="Rhodopsin 7-helix transmembrane proteins"/>
    <property type="match status" value="1"/>
</dbReference>
<feature type="compositionally biased region" description="Polar residues" evidence="10">
    <location>
        <begin position="302"/>
        <end position="314"/>
    </location>
</feature>
<dbReference type="InterPro" id="IPR017452">
    <property type="entry name" value="GPCR_Rhodpsn_7TM"/>
</dbReference>
<gene>
    <name evidence="13" type="ORF">MEDL_28188</name>
</gene>
<accession>A0A8S3RZQ7</accession>
<dbReference type="OrthoDB" id="6074392at2759"/>